<proteinExistence type="predicted"/>
<dbReference type="InterPro" id="IPR047114">
    <property type="entry name" value="YciF"/>
</dbReference>
<reference evidence="1 2" key="1">
    <citation type="journal article" date="2018" name="Syst. Appl. Microbiol.">
        <title>Abditibacterium utsteinense sp. nov., the first cultivated member of candidate phylum FBP, isolated from ice-free Antarctic soil samples.</title>
        <authorList>
            <person name="Tahon G."/>
            <person name="Tytgat B."/>
            <person name="Lebbe L."/>
            <person name="Carlier A."/>
            <person name="Willems A."/>
        </authorList>
    </citation>
    <scope>NUCLEOTIDE SEQUENCE [LARGE SCALE GENOMIC DNA]</scope>
    <source>
        <strain evidence="1 2">LMG 29911</strain>
    </source>
</reference>
<dbReference type="OrthoDB" id="9795056at2"/>
<dbReference type="InParanoid" id="A0A2S8SRN8"/>
<name>A0A2S8SRN8_9BACT</name>
<gene>
    <name evidence="1" type="ORF">B1R32_11121</name>
</gene>
<dbReference type="InterPro" id="IPR010287">
    <property type="entry name" value="DUF892_YciF-like"/>
</dbReference>
<dbReference type="PANTHER" id="PTHR30565:SF9">
    <property type="entry name" value="PROTEIN YCIF"/>
    <property type="match status" value="1"/>
</dbReference>
<protein>
    <submittedName>
        <fullName evidence="1">Ferritin-like metal-binding protein YciE</fullName>
    </submittedName>
</protein>
<organism evidence="1 2">
    <name type="scientific">Abditibacterium utsteinense</name>
    <dbReference type="NCBI Taxonomy" id="1960156"/>
    <lineage>
        <taxon>Bacteria</taxon>
        <taxon>Pseudomonadati</taxon>
        <taxon>Abditibacteriota</taxon>
        <taxon>Abditibacteriia</taxon>
        <taxon>Abditibacteriales</taxon>
        <taxon>Abditibacteriaceae</taxon>
        <taxon>Abditibacterium</taxon>
    </lineage>
</organism>
<dbReference type="EMBL" id="NIGF01000011">
    <property type="protein sequence ID" value="PQV63460.1"/>
    <property type="molecule type" value="Genomic_DNA"/>
</dbReference>
<comment type="caution">
    <text evidence="1">The sequence shown here is derived from an EMBL/GenBank/DDBJ whole genome shotgun (WGS) entry which is preliminary data.</text>
</comment>
<sequence>MATATTLQEKFLGQLPFLLFSEQKFVEEQTKLIAYISDPMLKTGMQKHLEETKKHVTNLEQVFFSMGKKPETKECPICMGLVKSTESGLKEMGTDALRDAHIGGEAALIEHYEIGAYRGLIAQAEALGLTEAASLMKQNLQDEEKTAAQLESAAPMLLQKAATM</sequence>
<dbReference type="InterPro" id="IPR009078">
    <property type="entry name" value="Ferritin-like_SF"/>
</dbReference>
<dbReference type="PANTHER" id="PTHR30565">
    <property type="entry name" value="PROTEIN YCIF"/>
    <property type="match status" value="1"/>
</dbReference>
<dbReference type="Pfam" id="PF05974">
    <property type="entry name" value="DUF892"/>
    <property type="match status" value="1"/>
</dbReference>
<dbReference type="SUPFAM" id="SSF47240">
    <property type="entry name" value="Ferritin-like"/>
    <property type="match status" value="1"/>
</dbReference>
<dbReference type="InterPro" id="IPR012347">
    <property type="entry name" value="Ferritin-like"/>
</dbReference>
<dbReference type="AlphaFoldDB" id="A0A2S8SRN8"/>
<evidence type="ECO:0000313" key="2">
    <source>
        <dbReference type="Proteomes" id="UP000237684"/>
    </source>
</evidence>
<accession>A0A2S8SRN8</accession>
<dbReference type="RefSeq" id="WP_105484104.1">
    <property type="nucleotide sequence ID" value="NZ_NIGF01000011.1"/>
</dbReference>
<keyword evidence="2" id="KW-1185">Reference proteome</keyword>
<dbReference type="Gene3D" id="1.20.1260.10">
    <property type="match status" value="1"/>
</dbReference>
<evidence type="ECO:0000313" key="1">
    <source>
        <dbReference type="EMBL" id="PQV63460.1"/>
    </source>
</evidence>
<dbReference type="Proteomes" id="UP000237684">
    <property type="component" value="Unassembled WGS sequence"/>
</dbReference>